<name>A0A4V6DGY8_9PEZI</name>
<sequence length="91" mass="10324">MTLSSSWQQTGGDTTLQTSDARGEAQETVVRSQEDNLPVCREEEEEERFNTDSISSSQAEGLTTQQIIDVVNSMEWEDNEWMSFTTIQDEV</sequence>
<proteinExistence type="predicted"/>
<dbReference type="EMBL" id="PJEX01002466">
    <property type="protein sequence ID" value="TKW48146.1"/>
    <property type="molecule type" value="Genomic_DNA"/>
</dbReference>
<dbReference type="STRING" id="1306861.A0A4V6DGY8"/>
<feature type="compositionally biased region" description="Polar residues" evidence="1">
    <location>
        <begin position="1"/>
        <end position="20"/>
    </location>
</feature>
<reference evidence="2 3" key="1">
    <citation type="journal article" date="2019" name="PLoS ONE">
        <title>Comparative genome analysis indicates high evolutionary potential of pathogenicity genes in Colletotrichum tanaceti.</title>
        <authorList>
            <person name="Lelwala R.V."/>
            <person name="Korhonen P.K."/>
            <person name="Young N.D."/>
            <person name="Scott J.B."/>
            <person name="Ades P.A."/>
            <person name="Gasser R.B."/>
            <person name="Taylor P.W.J."/>
        </authorList>
    </citation>
    <scope>NUCLEOTIDE SEQUENCE [LARGE SCALE GENOMIC DNA]</scope>
    <source>
        <strain evidence="2">BRIP57314</strain>
    </source>
</reference>
<feature type="region of interest" description="Disordered" evidence="1">
    <location>
        <begin position="1"/>
        <end position="61"/>
    </location>
</feature>
<protein>
    <submittedName>
        <fullName evidence="2">Uncharacterized protein</fullName>
    </submittedName>
</protein>
<organism evidence="2 3">
    <name type="scientific">Colletotrichum tanaceti</name>
    <dbReference type="NCBI Taxonomy" id="1306861"/>
    <lineage>
        <taxon>Eukaryota</taxon>
        <taxon>Fungi</taxon>
        <taxon>Dikarya</taxon>
        <taxon>Ascomycota</taxon>
        <taxon>Pezizomycotina</taxon>
        <taxon>Sordariomycetes</taxon>
        <taxon>Hypocreomycetidae</taxon>
        <taxon>Glomerellales</taxon>
        <taxon>Glomerellaceae</taxon>
        <taxon>Colletotrichum</taxon>
        <taxon>Colletotrichum destructivum species complex</taxon>
    </lineage>
</organism>
<comment type="caution">
    <text evidence="2">The sequence shown here is derived from an EMBL/GenBank/DDBJ whole genome shotgun (WGS) entry which is preliminary data.</text>
</comment>
<gene>
    <name evidence="2" type="ORF">CTA1_11958</name>
</gene>
<dbReference type="Proteomes" id="UP000310108">
    <property type="component" value="Unassembled WGS sequence"/>
</dbReference>
<accession>A0A4V6DGY8</accession>
<keyword evidence="3" id="KW-1185">Reference proteome</keyword>
<evidence type="ECO:0000256" key="1">
    <source>
        <dbReference type="SAM" id="MobiDB-lite"/>
    </source>
</evidence>
<evidence type="ECO:0000313" key="2">
    <source>
        <dbReference type="EMBL" id="TKW48146.1"/>
    </source>
</evidence>
<evidence type="ECO:0000313" key="3">
    <source>
        <dbReference type="Proteomes" id="UP000310108"/>
    </source>
</evidence>
<dbReference type="AlphaFoldDB" id="A0A4V6DGY8"/>
<feature type="compositionally biased region" description="Polar residues" evidence="1">
    <location>
        <begin position="51"/>
        <end position="61"/>
    </location>
</feature>